<dbReference type="SUPFAM" id="SSF53098">
    <property type="entry name" value="Ribonuclease H-like"/>
    <property type="match status" value="1"/>
</dbReference>
<dbReference type="InterPro" id="IPR012337">
    <property type="entry name" value="RNaseH-like_sf"/>
</dbReference>
<keyword evidence="8 14" id="KW-0963">Cytoplasm</keyword>
<dbReference type="HAMAP" id="MF_00052_B">
    <property type="entry name" value="RNase_HII_B"/>
    <property type="match status" value="1"/>
</dbReference>
<dbReference type="InterPro" id="IPR022898">
    <property type="entry name" value="RNase_HII"/>
</dbReference>
<dbReference type="STRING" id="1008305.A4H02_06995"/>
<evidence type="ECO:0000256" key="6">
    <source>
        <dbReference type="ARBA" id="ARBA00012180"/>
    </source>
</evidence>
<comment type="cofactor">
    <cofactor evidence="2">
        <name>Mg(2+)</name>
        <dbReference type="ChEBI" id="CHEBI:18420"/>
    </cofactor>
</comment>
<feature type="domain" description="RNase H type-2" evidence="17">
    <location>
        <begin position="7"/>
        <end position="196"/>
    </location>
</feature>
<evidence type="ECO:0000256" key="1">
    <source>
        <dbReference type="ARBA" id="ARBA00000077"/>
    </source>
</evidence>
<evidence type="ECO:0000256" key="11">
    <source>
        <dbReference type="ARBA" id="ARBA00022759"/>
    </source>
</evidence>
<dbReference type="GO" id="GO:0032299">
    <property type="term" value="C:ribonuclease H2 complex"/>
    <property type="evidence" value="ECO:0007669"/>
    <property type="project" value="TreeGrafter"/>
</dbReference>
<evidence type="ECO:0000313" key="18">
    <source>
        <dbReference type="EMBL" id="ODN30165.1"/>
    </source>
</evidence>
<feature type="binding site" evidence="14 15">
    <location>
        <position position="14"/>
    </location>
    <ligand>
        <name>a divalent metal cation</name>
        <dbReference type="ChEBI" id="CHEBI:60240"/>
    </ligand>
</feature>
<evidence type="ECO:0000256" key="15">
    <source>
        <dbReference type="PROSITE-ProRule" id="PRU01319"/>
    </source>
</evidence>
<keyword evidence="19" id="KW-1185">Reference proteome</keyword>
<keyword evidence="9 14" id="KW-0540">Nuclease</keyword>
<dbReference type="PANTHER" id="PTHR10954:SF18">
    <property type="entry name" value="RIBONUCLEASE HII"/>
    <property type="match status" value="1"/>
</dbReference>
<name>A0A1E3G1P1_9BACT</name>
<dbReference type="PROSITE" id="PS51975">
    <property type="entry name" value="RNASE_H_2"/>
    <property type="match status" value="1"/>
</dbReference>
<reference evidence="19" key="1">
    <citation type="submission" date="2016-04" db="EMBL/GenBank/DDBJ databases">
        <title>The genome sequence project of a novel Fervidobacterium isolate from a hot spring in Thailand.</title>
        <authorList>
            <person name="Gonzalez J.M."/>
            <person name="Cuecas A."/>
            <person name="Kanoksilapatham W."/>
        </authorList>
    </citation>
    <scope>NUCLEOTIDE SEQUENCE [LARGE SCALE GENOMIC DNA]</scope>
    <source>
        <strain evidence="19">FC2004</strain>
    </source>
</reference>
<feature type="binding site" evidence="14 15">
    <location>
        <position position="13"/>
    </location>
    <ligand>
        <name>a divalent metal cation</name>
        <dbReference type="ChEBI" id="CHEBI:60240"/>
    </ligand>
</feature>
<proteinExistence type="inferred from homology"/>
<evidence type="ECO:0000313" key="19">
    <source>
        <dbReference type="Proteomes" id="UP000094570"/>
    </source>
</evidence>
<dbReference type="Proteomes" id="UP000094570">
    <property type="component" value="Unassembled WGS sequence"/>
</dbReference>
<dbReference type="AlphaFoldDB" id="A0A1E3G1P1"/>
<evidence type="ECO:0000256" key="12">
    <source>
        <dbReference type="ARBA" id="ARBA00022801"/>
    </source>
</evidence>
<organism evidence="18 19">
    <name type="scientific">Fervidobacterium thailandense</name>
    <dbReference type="NCBI Taxonomy" id="1008305"/>
    <lineage>
        <taxon>Bacteria</taxon>
        <taxon>Thermotogati</taxon>
        <taxon>Thermotogota</taxon>
        <taxon>Thermotogae</taxon>
        <taxon>Thermotogales</taxon>
        <taxon>Fervidobacteriaceae</taxon>
        <taxon>Fervidobacterium</taxon>
    </lineage>
</organism>
<dbReference type="InterPro" id="IPR036397">
    <property type="entry name" value="RNaseH_sf"/>
</dbReference>
<dbReference type="Gene3D" id="3.30.420.10">
    <property type="entry name" value="Ribonuclease H-like superfamily/Ribonuclease H"/>
    <property type="match status" value="1"/>
</dbReference>
<dbReference type="Pfam" id="PF01351">
    <property type="entry name" value="RNase_HII"/>
    <property type="match status" value="1"/>
</dbReference>
<dbReference type="GO" id="GO:0030145">
    <property type="term" value="F:manganese ion binding"/>
    <property type="evidence" value="ECO:0007669"/>
    <property type="project" value="UniProtKB-UniRule"/>
</dbReference>
<evidence type="ECO:0000259" key="17">
    <source>
        <dbReference type="PROSITE" id="PS51975"/>
    </source>
</evidence>
<comment type="similarity">
    <text evidence="5 14 16">Belongs to the RNase HII family.</text>
</comment>
<dbReference type="OrthoDB" id="9803420at2"/>
<dbReference type="GO" id="GO:0005737">
    <property type="term" value="C:cytoplasm"/>
    <property type="evidence" value="ECO:0007669"/>
    <property type="project" value="UniProtKB-SubCell"/>
</dbReference>
<evidence type="ECO:0000256" key="2">
    <source>
        <dbReference type="ARBA" id="ARBA00001946"/>
    </source>
</evidence>
<evidence type="ECO:0000256" key="10">
    <source>
        <dbReference type="ARBA" id="ARBA00022723"/>
    </source>
</evidence>
<dbReference type="GO" id="GO:0006298">
    <property type="term" value="P:mismatch repair"/>
    <property type="evidence" value="ECO:0007669"/>
    <property type="project" value="TreeGrafter"/>
</dbReference>
<dbReference type="EMBL" id="LWAF01000010">
    <property type="protein sequence ID" value="ODN30165.1"/>
    <property type="molecule type" value="Genomic_DNA"/>
</dbReference>
<keyword evidence="12 14" id="KW-0378">Hydrolase</keyword>
<keyword evidence="10 14" id="KW-0479">Metal-binding</keyword>
<keyword evidence="13 14" id="KW-0464">Manganese</keyword>
<comment type="catalytic activity">
    <reaction evidence="1 14 15 16">
        <text>Endonucleolytic cleavage to 5'-phosphomonoester.</text>
        <dbReference type="EC" id="3.1.26.4"/>
    </reaction>
</comment>
<evidence type="ECO:0000256" key="16">
    <source>
        <dbReference type="RuleBase" id="RU003515"/>
    </source>
</evidence>
<evidence type="ECO:0000256" key="8">
    <source>
        <dbReference type="ARBA" id="ARBA00022490"/>
    </source>
</evidence>
<evidence type="ECO:0000256" key="5">
    <source>
        <dbReference type="ARBA" id="ARBA00007383"/>
    </source>
</evidence>
<comment type="subcellular location">
    <subcellularLocation>
        <location evidence="4 14">Cytoplasm</location>
    </subcellularLocation>
</comment>
<dbReference type="RefSeq" id="WP_069293450.1">
    <property type="nucleotide sequence ID" value="NZ_CP140110.1"/>
</dbReference>
<sequence length="243" mass="27483">MFEMIDFSIVGVDEAGRGPLFGPVVAAAVYFPEGEVIEGISDSKVLDEEKREELYEIIVSRAICGIGIATPEEVDLLNIFHATELAMNRALDSLAEKVQIGKVLVDGKHLKLNYPATCVVKGDAKIYQVAAASIVAKVYRDRLMYEFHEKFPQYGLRQHKGYPTKEHIEALEKYGPTPFHRLIFEPVLRLLTLEKLNGWLEMGDISLSRYNKLVALLEVDLFGNTKRRTEKRRKSRDASRRGS</sequence>
<dbReference type="CDD" id="cd07182">
    <property type="entry name" value="RNase_HII_bacteria_HII_like"/>
    <property type="match status" value="1"/>
</dbReference>
<accession>A0A1E3G1P1</accession>
<comment type="function">
    <text evidence="3 14 16">Endonuclease that specifically degrades the RNA of RNA-DNA hybrids.</text>
</comment>
<dbReference type="EC" id="3.1.26.4" evidence="6 14"/>
<dbReference type="PANTHER" id="PTHR10954">
    <property type="entry name" value="RIBONUCLEASE H2 SUBUNIT A"/>
    <property type="match status" value="1"/>
</dbReference>
<comment type="cofactor">
    <cofactor evidence="14 15">
        <name>Mn(2+)</name>
        <dbReference type="ChEBI" id="CHEBI:29035"/>
    </cofactor>
    <cofactor evidence="14 15">
        <name>Mg(2+)</name>
        <dbReference type="ChEBI" id="CHEBI:18420"/>
    </cofactor>
    <text evidence="14 15">Manganese or magnesium. Binds 1 divalent metal ion per monomer in the absence of substrate. May bind a second metal ion after substrate binding.</text>
</comment>
<dbReference type="InterPro" id="IPR001352">
    <property type="entry name" value="RNase_HII/HIII"/>
</dbReference>
<dbReference type="GO" id="GO:0043137">
    <property type="term" value="P:DNA replication, removal of RNA primer"/>
    <property type="evidence" value="ECO:0007669"/>
    <property type="project" value="TreeGrafter"/>
</dbReference>
<keyword evidence="11 14" id="KW-0255">Endonuclease</keyword>
<dbReference type="GO" id="GO:0004523">
    <property type="term" value="F:RNA-DNA hybrid ribonuclease activity"/>
    <property type="evidence" value="ECO:0007669"/>
    <property type="project" value="UniProtKB-UniRule"/>
</dbReference>
<evidence type="ECO:0000256" key="4">
    <source>
        <dbReference type="ARBA" id="ARBA00004496"/>
    </source>
</evidence>
<evidence type="ECO:0000256" key="7">
    <source>
        <dbReference type="ARBA" id="ARBA00019179"/>
    </source>
</evidence>
<evidence type="ECO:0000256" key="9">
    <source>
        <dbReference type="ARBA" id="ARBA00022722"/>
    </source>
</evidence>
<dbReference type="GO" id="GO:0003723">
    <property type="term" value="F:RNA binding"/>
    <property type="evidence" value="ECO:0007669"/>
    <property type="project" value="UniProtKB-UniRule"/>
</dbReference>
<evidence type="ECO:0000256" key="14">
    <source>
        <dbReference type="HAMAP-Rule" id="MF_00052"/>
    </source>
</evidence>
<dbReference type="InterPro" id="IPR024567">
    <property type="entry name" value="RNase_HII/HIII_dom"/>
</dbReference>
<evidence type="ECO:0000256" key="3">
    <source>
        <dbReference type="ARBA" id="ARBA00004065"/>
    </source>
</evidence>
<dbReference type="NCBIfam" id="NF000595">
    <property type="entry name" value="PRK00015.1-3"/>
    <property type="match status" value="1"/>
</dbReference>
<evidence type="ECO:0000256" key="13">
    <source>
        <dbReference type="ARBA" id="ARBA00023211"/>
    </source>
</evidence>
<feature type="binding site" evidence="14 15">
    <location>
        <position position="106"/>
    </location>
    <ligand>
        <name>a divalent metal cation</name>
        <dbReference type="ChEBI" id="CHEBI:60240"/>
    </ligand>
</feature>
<protein>
    <recommendedName>
        <fullName evidence="7 14">Ribonuclease HII</fullName>
        <shortName evidence="14">RNase HII</shortName>
        <ecNumber evidence="6 14">3.1.26.4</ecNumber>
    </recommendedName>
</protein>
<comment type="caution">
    <text evidence="18">The sequence shown here is derived from an EMBL/GenBank/DDBJ whole genome shotgun (WGS) entry which is preliminary data.</text>
</comment>
<gene>
    <name evidence="14" type="primary">rnhB</name>
    <name evidence="18" type="ORF">A4H02_06995</name>
</gene>